<keyword evidence="1" id="KW-0732">Signal</keyword>
<dbReference type="KEGG" id="rtx:TI83_03290"/>
<gene>
    <name evidence="3" type="ORF">C5C51_03060</name>
    <name evidence="2" type="ORF">VT73_04310</name>
</gene>
<dbReference type="OrthoDB" id="3267550at2"/>
<dbReference type="RefSeq" id="WP_027692485.1">
    <property type="nucleotide sequence ID" value="NZ_CP010848.1"/>
</dbReference>
<keyword evidence="4" id="KW-1185">Reference proteome</keyword>
<evidence type="ECO:0008006" key="6">
    <source>
        <dbReference type="Google" id="ProtNLM"/>
    </source>
</evidence>
<dbReference type="PROSITE" id="PS51257">
    <property type="entry name" value="PROKAR_LIPOPROTEIN"/>
    <property type="match status" value="1"/>
</dbReference>
<evidence type="ECO:0000313" key="4">
    <source>
        <dbReference type="Proteomes" id="UP000052979"/>
    </source>
</evidence>
<evidence type="ECO:0000313" key="5">
    <source>
        <dbReference type="Proteomes" id="UP000237966"/>
    </source>
</evidence>
<dbReference type="eggNOG" id="ENOG5032ZZ6">
    <property type="taxonomic scope" value="Bacteria"/>
</dbReference>
<reference evidence="2 4" key="1">
    <citation type="submission" date="2015-04" db="EMBL/GenBank/DDBJ databases">
        <title>Draft genome sequence of Rathayibacter toxicus strain FH-142 (AKA 70134 or CS 32), a Western Australian isolate.</title>
        <authorList>
            <consortium name="Consortium for Microbial Forensics and Genomics (microFORGE)"/>
            <person name="Knight B.M."/>
            <person name="Roberts D.P."/>
            <person name="Lin D."/>
            <person name="Hari K."/>
            <person name="Fletcher J."/>
            <person name="Melcher U."/>
            <person name="Blagden T."/>
            <person name="Luster D.G."/>
            <person name="Sechler A.J."/>
            <person name="Schneider W.L."/>
            <person name="Winegar R.A."/>
        </authorList>
    </citation>
    <scope>NUCLEOTIDE SEQUENCE [LARGE SCALE GENOMIC DNA]</scope>
    <source>
        <strain evidence="2 4">FH142</strain>
    </source>
</reference>
<reference evidence="3 5" key="2">
    <citation type="submission" date="2018-02" db="EMBL/GenBank/DDBJ databases">
        <title>Bacteriophage NCPPB3778 and a type I-E CRISPR drive the evolution of the US Biological Select Agent, Rathayibacter toxicus.</title>
        <authorList>
            <person name="Davis E.W.II."/>
            <person name="Tabima J.F."/>
            <person name="Weisberg A.J."/>
            <person name="Lopes L.D."/>
            <person name="Wiseman M.S."/>
            <person name="Wiseman M.S."/>
            <person name="Pupko T."/>
            <person name="Belcher M.S."/>
            <person name="Sechler A.J."/>
            <person name="Tancos M.A."/>
            <person name="Schroeder B.K."/>
            <person name="Murray T.D."/>
            <person name="Luster D.G."/>
            <person name="Schneider W.L."/>
            <person name="Rogers E."/>
            <person name="Andreote F.D."/>
            <person name="Grunwald N.J."/>
            <person name="Putnam M.L."/>
            <person name="Chang J.H."/>
        </authorList>
    </citation>
    <scope>NUCLEOTIDE SEQUENCE [LARGE SCALE GENOMIC DNA]</scope>
    <source>
        <strain evidence="3 5">FH99</strain>
    </source>
</reference>
<dbReference type="Proteomes" id="UP000237966">
    <property type="component" value="Unassembled WGS sequence"/>
</dbReference>
<comment type="caution">
    <text evidence="2">The sequence shown here is derived from an EMBL/GenBank/DDBJ whole genome shotgun (WGS) entry which is preliminary data.</text>
</comment>
<dbReference type="EMBL" id="PSWU01000004">
    <property type="protein sequence ID" value="PPI16397.1"/>
    <property type="molecule type" value="Genomic_DNA"/>
</dbReference>
<proteinExistence type="predicted"/>
<dbReference type="STRING" id="145458.APU90_03185"/>
<dbReference type="EMBL" id="LBFI01000024">
    <property type="protein sequence ID" value="KKM46271.1"/>
    <property type="molecule type" value="Genomic_DNA"/>
</dbReference>
<dbReference type="KEGG" id="rtc:APU90_03185"/>
<feature type="chain" id="PRO_5038290847" description="DNA modification methylase" evidence="1">
    <location>
        <begin position="21"/>
        <end position="160"/>
    </location>
</feature>
<evidence type="ECO:0000313" key="3">
    <source>
        <dbReference type="EMBL" id="PPI16397.1"/>
    </source>
</evidence>
<name>A0A0C5BRF9_9MICO</name>
<dbReference type="PATRIC" id="fig|145458.7.peg.768"/>
<protein>
    <recommendedName>
        <fullName evidence="6">DNA modification methylase</fullName>
    </recommendedName>
</protein>
<dbReference type="GeneID" id="93667708"/>
<sequence>MKARIAASVVLAVGVTLGTAGCDLLTPQATLKAYDASDGVSANIGDLAIRNALVISDKGEKGTLVVTIVNTGSTTHTLEVQYESGVGRTSAKVELTPGRTEIGPQSAKSIPMPHLASLPGSLVPVYFQYGSQQGKELLVPVLTNALPEYSTLTPAPTAPN</sequence>
<dbReference type="Proteomes" id="UP000052979">
    <property type="component" value="Unassembled WGS sequence"/>
</dbReference>
<evidence type="ECO:0000313" key="2">
    <source>
        <dbReference type="EMBL" id="KKM46271.1"/>
    </source>
</evidence>
<organism evidence="2 4">
    <name type="scientific">Rathayibacter toxicus</name>
    <dbReference type="NCBI Taxonomy" id="145458"/>
    <lineage>
        <taxon>Bacteria</taxon>
        <taxon>Bacillati</taxon>
        <taxon>Actinomycetota</taxon>
        <taxon>Actinomycetes</taxon>
        <taxon>Micrococcales</taxon>
        <taxon>Microbacteriaceae</taxon>
        <taxon>Rathayibacter</taxon>
    </lineage>
</organism>
<accession>A0A0C5BRF9</accession>
<dbReference type="AlphaFoldDB" id="A0A0C5BRF9"/>
<evidence type="ECO:0000256" key="1">
    <source>
        <dbReference type="SAM" id="SignalP"/>
    </source>
</evidence>
<feature type="signal peptide" evidence="1">
    <location>
        <begin position="1"/>
        <end position="20"/>
    </location>
</feature>